<protein>
    <recommendedName>
        <fullName evidence="5">Timeless N-terminal domain-containing protein</fullName>
    </recommendedName>
</protein>
<feature type="domain" description="Timeless N-terminal" evidence="5">
    <location>
        <begin position="33"/>
        <end position="319"/>
    </location>
</feature>
<dbReference type="InterPro" id="IPR006906">
    <property type="entry name" value="Timeless_N"/>
</dbReference>
<proteinExistence type="predicted"/>
<feature type="compositionally biased region" description="Basic residues" evidence="4">
    <location>
        <begin position="1090"/>
        <end position="1099"/>
    </location>
</feature>
<feature type="compositionally biased region" description="Acidic residues" evidence="4">
    <location>
        <begin position="825"/>
        <end position="847"/>
    </location>
</feature>
<dbReference type="GO" id="GO:0000076">
    <property type="term" value="P:DNA replication checkpoint signaling"/>
    <property type="evidence" value="ECO:0007669"/>
    <property type="project" value="TreeGrafter"/>
</dbReference>
<keyword evidence="7" id="KW-1185">Reference proteome</keyword>
<dbReference type="PANTHER" id="PTHR22940">
    <property type="entry name" value="TIMEOUT/TIMELESS-2"/>
    <property type="match status" value="1"/>
</dbReference>
<dbReference type="GO" id="GO:0003677">
    <property type="term" value="F:DNA binding"/>
    <property type="evidence" value="ECO:0007669"/>
    <property type="project" value="TreeGrafter"/>
</dbReference>
<feature type="region of interest" description="Disordered" evidence="4">
    <location>
        <begin position="263"/>
        <end position="286"/>
    </location>
</feature>
<feature type="region of interest" description="Disordered" evidence="4">
    <location>
        <begin position="698"/>
        <end position="724"/>
    </location>
</feature>
<dbReference type="Proteomes" id="UP000355283">
    <property type="component" value="Unassembled WGS sequence"/>
</dbReference>
<feature type="region of interest" description="Disordered" evidence="4">
    <location>
        <begin position="874"/>
        <end position="935"/>
    </location>
</feature>
<name>A0A4D9D2F3_9STRA</name>
<feature type="compositionally biased region" description="Pro residues" evidence="4">
    <location>
        <begin position="374"/>
        <end position="395"/>
    </location>
</feature>
<dbReference type="GO" id="GO:0031298">
    <property type="term" value="C:replication fork protection complex"/>
    <property type="evidence" value="ECO:0007669"/>
    <property type="project" value="TreeGrafter"/>
</dbReference>
<feature type="compositionally biased region" description="Basic and acidic residues" evidence="4">
    <location>
        <begin position="921"/>
        <end position="934"/>
    </location>
</feature>
<evidence type="ECO:0000256" key="2">
    <source>
        <dbReference type="ARBA" id="ARBA00023242"/>
    </source>
</evidence>
<dbReference type="OrthoDB" id="310853at2759"/>
<feature type="region of interest" description="Disordered" evidence="4">
    <location>
        <begin position="347"/>
        <end position="402"/>
    </location>
</feature>
<dbReference type="PANTHER" id="PTHR22940:SF4">
    <property type="entry name" value="PROTEIN TIMELESS HOMOLOG"/>
    <property type="match status" value="1"/>
</dbReference>
<dbReference type="EMBL" id="SDOX01000095">
    <property type="protein sequence ID" value="TFJ82779.1"/>
    <property type="molecule type" value="Genomic_DNA"/>
</dbReference>
<keyword evidence="2" id="KW-0539">Nucleus</keyword>
<feature type="compositionally biased region" description="Acidic residues" evidence="4">
    <location>
        <begin position="803"/>
        <end position="817"/>
    </location>
</feature>
<dbReference type="Pfam" id="PF04821">
    <property type="entry name" value="TIMELESS"/>
    <property type="match status" value="1"/>
</dbReference>
<feature type="compositionally biased region" description="Basic and acidic residues" evidence="4">
    <location>
        <begin position="882"/>
        <end position="902"/>
    </location>
</feature>
<sequence length="1117" mass="119699">MEEPLINELLLVGAALGSTEVYTTEDGCLAERFIRGENCLEWLQDLQRALRRDDDAIREVACKLGAWRVVETKLLPLVLDCPDDLELIVTVTKILVLLTLPMSPTTRRYACLHAPPASHVPGAFDSRKRRVAARAQNAHLLKMKKALTHAGLAAVLVAALEGPLSRGGREARTEEDTLLIELVLTLLRNLLSIEDVTQADGGGEGGREELLLVLEEECVLDVVRFLCQGVQAKENEAWNLLLMEIVFYLLRGWEAGEVASAGGARARDREGGRGGPGPGGQGKKQGVDGLSLLLQHESVSRATVLEQTRSRHARFGGGLLVSALDGRAARLVSNPFKDALAALPQVRRKRGRARGAGGRAGAGEAGTAMSSLPPSLPPSSDPPDPRPPSRPPLPPSSTADPLTLRAQGSLHEWVRAFVREGGFEGLLKSLKNEFRRESGRLEAGDRAVFFRVVGFCLRFCRGLKEGKGEGEGGEDGEGQGETLGPEWVQALVQAMDVLSFHLVLSSIDSLIAERGFQALVVAVSLYKEMIYMLSALAASPDPVHRRIALGLQHKLFYASEPVDKLHKIAACWKPAHPGPASPPSLPPSFLMDVLSLCHLQLSLLEANARFARALAEGTGSAAEENEAVRALWAAISSFDTSRYFASLATNQMVRLATALLEILRPGRPPGQGGEGGGGRGGGARGEANFGAVALQSADAGGPQHHPLRSPPSPPGFSVTGGAGGAGEAGVEEELLAFARGVVRGFGRLVGKNPLLFVEALVLHPFPKAWARGVQLSYCSQAVVEGVATAVGKARGKGGREEVWSEEEEEEEEEEVSDDGSRSYSSEEEAGGGEEGEGPTQALEEEAAAEGVEVGVLVARRKAERVRRREARRRAAKERKRAAREEERVARERRGRLLEGGQEREEEEEEWDGMLPLPSEGPEAKNEGGKKEGGRLKRAPAVKWDFKEDAALRQNYLKYKDSASVFFVLAKLPALEAKGRTAEQVKRRVKFLKVWDPEAGGPGRGTGRRGHVRGGGMREGGKEVAPSGSSSESGSDSDSEAKEMTMDVEIGTGGTAMAEGREGNAEQVGVGGEDSKPHPQGASPSADPTQSRRRRIRKKVVSSDEGSEDEPVLDILGM</sequence>
<reference evidence="6 7" key="1">
    <citation type="submission" date="2019-01" db="EMBL/GenBank/DDBJ databases">
        <title>Nuclear Genome Assembly of the Microalgal Biofuel strain Nannochloropsis salina CCMP1776.</title>
        <authorList>
            <person name="Hovde B."/>
        </authorList>
    </citation>
    <scope>NUCLEOTIDE SEQUENCE [LARGE SCALE GENOMIC DNA]</scope>
    <source>
        <strain evidence="6 7">CCMP1776</strain>
    </source>
</reference>
<comment type="caution">
    <text evidence="6">The sequence shown here is derived from an EMBL/GenBank/DDBJ whole genome shotgun (WGS) entry which is preliminary data.</text>
</comment>
<dbReference type="GO" id="GO:0006281">
    <property type="term" value="P:DNA repair"/>
    <property type="evidence" value="ECO:0007669"/>
    <property type="project" value="TreeGrafter"/>
</dbReference>
<dbReference type="GO" id="GO:0043111">
    <property type="term" value="P:replication fork arrest"/>
    <property type="evidence" value="ECO:0007669"/>
    <property type="project" value="TreeGrafter"/>
</dbReference>
<feature type="compositionally biased region" description="Low complexity" evidence="4">
    <location>
        <begin position="1026"/>
        <end position="1035"/>
    </location>
</feature>
<keyword evidence="3" id="KW-0131">Cell cycle</keyword>
<evidence type="ECO:0000313" key="7">
    <source>
        <dbReference type="Proteomes" id="UP000355283"/>
    </source>
</evidence>
<evidence type="ECO:0000256" key="1">
    <source>
        <dbReference type="ARBA" id="ARBA00004123"/>
    </source>
</evidence>
<dbReference type="AlphaFoldDB" id="A0A4D9D2F3"/>
<evidence type="ECO:0000313" key="6">
    <source>
        <dbReference type="EMBL" id="TFJ82779.1"/>
    </source>
</evidence>
<feature type="compositionally biased region" description="Gly residues" evidence="4">
    <location>
        <begin position="354"/>
        <end position="364"/>
    </location>
</feature>
<evidence type="ECO:0000259" key="5">
    <source>
        <dbReference type="Pfam" id="PF04821"/>
    </source>
</evidence>
<feature type="region of interest" description="Disordered" evidence="4">
    <location>
        <begin position="995"/>
        <end position="1117"/>
    </location>
</feature>
<gene>
    <name evidence="6" type="ORF">NSK_005972</name>
</gene>
<organism evidence="6 7">
    <name type="scientific">Nannochloropsis salina CCMP1776</name>
    <dbReference type="NCBI Taxonomy" id="1027361"/>
    <lineage>
        <taxon>Eukaryota</taxon>
        <taxon>Sar</taxon>
        <taxon>Stramenopiles</taxon>
        <taxon>Ochrophyta</taxon>
        <taxon>Eustigmatophyceae</taxon>
        <taxon>Eustigmatales</taxon>
        <taxon>Monodopsidaceae</taxon>
        <taxon>Microchloropsis</taxon>
        <taxon>Microchloropsis salina</taxon>
    </lineage>
</organism>
<feature type="region of interest" description="Disordered" evidence="4">
    <location>
        <begin position="791"/>
        <end position="847"/>
    </location>
</feature>
<dbReference type="InterPro" id="IPR044998">
    <property type="entry name" value="Timeless"/>
</dbReference>
<comment type="subcellular location">
    <subcellularLocation>
        <location evidence="1">Nucleus</location>
    </subcellularLocation>
</comment>
<feature type="compositionally biased region" description="Gly residues" evidence="4">
    <location>
        <begin position="273"/>
        <end position="283"/>
    </location>
</feature>
<evidence type="ECO:0000256" key="3">
    <source>
        <dbReference type="ARBA" id="ARBA00023306"/>
    </source>
</evidence>
<accession>A0A4D9D2F3</accession>
<evidence type="ECO:0000256" key="4">
    <source>
        <dbReference type="SAM" id="MobiDB-lite"/>
    </source>
</evidence>